<feature type="compositionally biased region" description="Polar residues" evidence="2">
    <location>
        <begin position="458"/>
        <end position="468"/>
    </location>
</feature>
<keyword evidence="1" id="KW-0227">DNA damage</keyword>
<evidence type="ECO:0000313" key="6">
    <source>
        <dbReference type="Proteomes" id="UP000663829"/>
    </source>
</evidence>
<dbReference type="EMBL" id="CAJOBC010004851">
    <property type="protein sequence ID" value="CAF3843050.1"/>
    <property type="molecule type" value="Genomic_DNA"/>
</dbReference>
<keyword evidence="1" id="KW-0234">DNA repair</keyword>
<organism evidence="4 6">
    <name type="scientific">Didymodactylos carnosus</name>
    <dbReference type="NCBI Taxonomy" id="1234261"/>
    <lineage>
        <taxon>Eukaryota</taxon>
        <taxon>Metazoa</taxon>
        <taxon>Spiralia</taxon>
        <taxon>Gnathifera</taxon>
        <taxon>Rotifera</taxon>
        <taxon>Eurotatoria</taxon>
        <taxon>Bdelloidea</taxon>
        <taxon>Philodinida</taxon>
        <taxon>Philodinidae</taxon>
        <taxon>Didymodactylos</taxon>
    </lineage>
</organism>
<sequence>MQVASYLMGWPDHYTTHEFVNIHLISVENYLPSALISERSKKPMGNEIHSFHHVGATLQYLETPGVSDDDEEILNDTEEQFLVQPSESSTKYVFVNTRINYQYRSAALENVPLYDYVRCYRKKPRPPAEREFFQTEHPQASSRMNIKHGSQEQLIMCVPGCGGTGKSQLIRAITAYFVETKRARKLCKLAPASVAAAEIDGMTVQSFLGEGRNNKRKSKSDRAGQTKLENEWRFVGYVILDEISMVGLSLLARWSNVIATAKHAGPIDPFGGVNLILFGDYMQYSPVFDRPLYYDYSSTMSNSSTGIKKPPTENDIQQKSARALILQINCAPVLVYRNELRTELNNQAVISKAGQPPTVVVALDTINTKKELDLLDQSKRLLALPDNKPDPIPGYLPLVPDTPVLLQDNIACELSLSNGTPGIFRKLVYDETAEHTSGSNENSETTSSPQHYQRQRSARNSISSTADSSPIAPVKDSAPIRRSTVNSRNASKRARPFVKSSQQ</sequence>
<dbReference type="EC" id="5.6.2.3" evidence="1"/>
<dbReference type="InterPro" id="IPR051055">
    <property type="entry name" value="PIF1_helicase"/>
</dbReference>
<dbReference type="GO" id="GO:0005524">
    <property type="term" value="F:ATP binding"/>
    <property type="evidence" value="ECO:0007669"/>
    <property type="project" value="UniProtKB-KW"/>
</dbReference>
<evidence type="ECO:0000256" key="2">
    <source>
        <dbReference type="SAM" id="MobiDB-lite"/>
    </source>
</evidence>
<feature type="compositionally biased region" description="Low complexity" evidence="2">
    <location>
        <begin position="436"/>
        <end position="448"/>
    </location>
</feature>
<keyword evidence="1" id="KW-0347">Helicase</keyword>
<dbReference type="GO" id="GO:0043139">
    <property type="term" value="F:5'-3' DNA helicase activity"/>
    <property type="evidence" value="ECO:0007669"/>
    <property type="project" value="UniProtKB-EC"/>
</dbReference>
<keyword evidence="1" id="KW-0378">Hydrolase</keyword>
<accession>A0A814MCG7</accession>
<evidence type="ECO:0000256" key="1">
    <source>
        <dbReference type="RuleBase" id="RU363044"/>
    </source>
</evidence>
<dbReference type="GO" id="GO:0016787">
    <property type="term" value="F:hydrolase activity"/>
    <property type="evidence" value="ECO:0007669"/>
    <property type="project" value="UniProtKB-KW"/>
</dbReference>
<dbReference type="EMBL" id="CAJNOQ010004851">
    <property type="protein sequence ID" value="CAF1076626.1"/>
    <property type="molecule type" value="Genomic_DNA"/>
</dbReference>
<proteinExistence type="inferred from homology"/>
<comment type="similarity">
    <text evidence="1">Belongs to the helicase family.</text>
</comment>
<protein>
    <recommendedName>
        <fullName evidence="1">ATP-dependent DNA helicase</fullName>
        <ecNumber evidence="1">5.6.2.3</ecNumber>
    </recommendedName>
</protein>
<dbReference type="GO" id="GO:0006310">
    <property type="term" value="P:DNA recombination"/>
    <property type="evidence" value="ECO:0007669"/>
    <property type="project" value="UniProtKB-KW"/>
</dbReference>
<dbReference type="GO" id="GO:0006281">
    <property type="term" value="P:DNA repair"/>
    <property type="evidence" value="ECO:0007669"/>
    <property type="project" value="UniProtKB-KW"/>
</dbReference>
<comment type="cofactor">
    <cofactor evidence="1">
        <name>Mg(2+)</name>
        <dbReference type="ChEBI" id="CHEBI:18420"/>
    </cofactor>
</comment>
<keyword evidence="1" id="KW-0067">ATP-binding</keyword>
<reference evidence="4" key="1">
    <citation type="submission" date="2021-02" db="EMBL/GenBank/DDBJ databases">
        <authorList>
            <person name="Nowell W R."/>
        </authorList>
    </citation>
    <scope>NUCLEOTIDE SEQUENCE</scope>
</reference>
<name>A0A814MCG7_9BILA</name>
<evidence type="ECO:0000259" key="3">
    <source>
        <dbReference type="Pfam" id="PF05970"/>
    </source>
</evidence>
<comment type="caution">
    <text evidence="4">The sequence shown here is derived from an EMBL/GenBank/DDBJ whole genome shotgun (WGS) entry which is preliminary data.</text>
</comment>
<dbReference type="AlphaFoldDB" id="A0A814MCG7"/>
<dbReference type="Gene3D" id="3.40.50.300">
    <property type="entry name" value="P-loop containing nucleotide triphosphate hydrolases"/>
    <property type="match status" value="1"/>
</dbReference>
<keyword evidence="6" id="KW-1185">Reference proteome</keyword>
<dbReference type="Pfam" id="PF05970">
    <property type="entry name" value="PIF1"/>
    <property type="match status" value="1"/>
</dbReference>
<comment type="catalytic activity">
    <reaction evidence="1">
        <text>ATP + H2O = ADP + phosphate + H(+)</text>
        <dbReference type="Rhea" id="RHEA:13065"/>
        <dbReference type="ChEBI" id="CHEBI:15377"/>
        <dbReference type="ChEBI" id="CHEBI:15378"/>
        <dbReference type="ChEBI" id="CHEBI:30616"/>
        <dbReference type="ChEBI" id="CHEBI:43474"/>
        <dbReference type="ChEBI" id="CHEBI:456216"/>
        <dbReference type="EC" id="5.6.2.3"/>
    </reaction>
</comment>
<dbReference type="PANTHER" id="PTHR47642">
    <property type="entry name" value="ATP-DEPENDENT DNA HELICASE"/>
    <property type="match status" value="1"/>
</dbReference>
<dbReference type="InterPro" id="IPR010285">
    <property type="entry name" value="DNA_helicase_pif1-like_DEAD"/>
</dbReference>
<evidence type="ECO:0000313" key="5">
    <source>
        <dbReference type="EMBL" id="CAF3843050.1"/>
    </source>
</evidence>
<dbReference type="PANTHER" id="PTHR47642:SF5">
    <property type="entry name" value="ATP-DEPENDENT DNA HELICASE"/>
    <property type="match status" value="1"/>
</dbReference>
<dbReference type="Proteomes" id="UP000681722">
    <property type="component" value="Unassembled WGS sequence"/>
</dbReference>
<keyword evidence="1" id="KW-0233">DNA recombination</keyword>
<dbReference type="OrthoDB" id="272985at2759"/>
<gene>
    <name evidence="4" type="ORF">GPM918_LOCUS17554</name>
    <name evidence="5" type="ORF">SRO942_LOCUS17552</name>
</gene>
<feature type="region of interest" description="Disordered" evidence="2">
    <location>
        <begin position="434"/>
        <end position="503"/>
    </location>
</feature>
<dbReference type="Proteomes" id="UP000663829">
    <property type="component" value="Unassembled WGS sequence"/>
</dbReference>
<dbReference type="SUPFAM" id="SSF52540">
    <property type="entry name" value="P-loop containing nucleoside triphosphate hydrolases"/>
    <property type="match status" value="1"/>
</dbReference>
<dbReference type="GO" id="GO:0000723">
    <property type="term" value="P:telomere maintenance"/>
    <property type="evidence" value="ECO:0007669"/>
    <property type="project" value="InterPro"/>
</dbReference>
<evidence type="ECO:0000313" key="4">
    <source>
        <dbReference type="EMBL" id="CAF1076626.1"/>
    </source>
</evidence>
<keyword evidence="1" id="KW-0547">Nucleotide-binding</keyword>
<feature type="domain" description="DNA helicase Pif1-like DEAD-box helicase" evidence="3">
    <location>
        <begin position="154"/>
        <end position="291"/>
    </location>
</feature>
<dbReference type="InterPro" id="IPR027417">
    <property type="entry name" value="P-loop_NTPase"/>
</dbReference>